<dbReference type="RefSeq" id="WP_145193592.1">
    <property type="nucleotide sequence ID" value="NZ_CP036266.1"/>
</dbReference>
<organism evidence="2 3">
    <name type="scientific">Gimesia chilikensis</name>
    <dbReference type="NCBI Taxonomy" id="2605989"/>
    <lineage>
        <taxon>Bacteria</taxon>
        <taxon>Pseudomonadati</taxon>
        <taxon>Planctomycetota</taxon>
        <taxon>Planctomycetia</taxon>
        <taxon>Planctomycetales</taxon>
        <taxon>Planctomycetaceae</taxon>
        <taxon>Gimesia</taxon>
    </lineage>
</organism>
<gene>
    <name evidence="2" type="ORF">HG66A1_65290</name>
</gene>
<reference evidence="2 3" key="1">
    <citation type="submission" date="2019-02" db="EMBL/GenBank/DDBJ databases">
        <title>Deep-cultivation of Planctomycetes and their phenomic and genomic characterization uncovers novel biology.</title>
        <authorList>
            <person name="Wiegand S."/>
            <person name="Jogler M."/>
            <person name="Boedeker C."/>
            <person name="Pinto D."/>
            <person name="Vollmers J."/>
            <person name="Rivas-Marin E."/>
            <person name="Kohn T."/>
            <person name="Peeters S.H."/>
            <person name="Heuer A."/>
            <person name="Rast P."/>
            <person name="Oberbeckmann S."/>
            <person name="Bunk B."/>
            <person name="Jeske O."/>
            <person name="Meyerdierks A."/>
            <person name="Storesund J.E."/>
            <person name="Kallscheuer N."/>
            <person name="Luecker S."/>
            <person name="Lage O.M."/>
            <person name="Pohl T."/>
            <person name="Merkel B.J."/>
            <person name="Hornburger P."/>
            <person name="Mueller R.-W."/>
            <person name="Bruemmer F."/>
            <person name="Labrenz M."/>
            <person name="Spormann A.M."/>
            <person name="Op den Camp H."/>
            <person name="Overmann J."/>
            <person name="Amann R."/>
            <person name="Jetten M.S.M."/>
            <person name="Mascher T."/>
            <person name="Medema M.H."/>
            <person name="Devos D.P."/>
            <person name="Kaster A.-K."/>
            <person name="Ovreas L."/>
            <person name="Rohde M."/>
            <person name="Galperin M.Y."/>
            <person name="Jogler C."/>
        </authorList>
    </citation>
    <scope>NUCLEOTIDE SEQUENCE [LARGE SCALE GENOMIC DNA]</scope>
    <source>
        <strain evidence="2 3">HG66A1</strain>
    </source>
</reference>
<keyword evidence="1" id="KW-0472">Membrane</keyword>
<evidence type="ECO:0000313" key="2">
    <source>
        <dbReference type="EMBL" id="QDT24694.1"/>
    </source>
</evidence>
<keyword evidence="1" id="KW-1133">Transmembrane helix</keyword>
<keyword evidence="3" id="KW-1185">Reference proteome</keyword>
<sequence>MRTHHKLLKACLRQHGSVHQHCHDRSKCAPRSGVSLILVMFALSMSLVLTYSFIQTQSVQTQISANGSRRDLARNAARAGISDALNRLNSLDWQGVSDQYERPFQADADGDCRYAVSFAAVGNSLSSVLELNVSSRGTWTSAADSNMKSEHEITARVRLVPRIQGRTILPGDSAVASDQINNDGDFDRVTDYVLFAEQGYTSLNFDPATRFDGNIWIYDQYNMFNDPAWSSSVRDTYLEDVGNRFVAFPEGATSLSDARISAPHPIAGNVTFYNYPNYAVRDDLSDLKVSWSTTGERLTIPSTDYAAFSSYRLYEGGPLYQAERLGSTLYNRTLKPTADNPLGIYYRSGNLSVYDSVTIQGTLVCTGKIYFYGKQIHLTAFNWKDDSGDAIVTDSQLWPQLPSMVASNIEFERETQTTVEGAIVCQGNVKGGGCSLSYPSALNISLSGTATAVPQGQPYSTIQLQEYKILSSLTSNGDYAIWLETTGTGNTGTTGSWYPIVAFDHGQQQLTVRGEIEQSTPTSYRIERHKRNLIQIRGPVCAETFDFNRINEWVLYSSLWNDRKSNWNYTNYLRSILGMSDIGFSEWLEYPGNFAGWDSYYQTYGISLEPTLQIQNLVEREYRWEPPLFQPYDGGDANPELAGYRWSLIEWNETN</sequence>
<dbReference type="EMBL" id="CP036266">
    <property type="protein sequence ID" value="QDT24694.1"/>
    <property type="molecule type" value="Genomic_DNA"/>
</dbReference>
<name>A0A517PZ74_9PLAN</name>
<protein>
    <submittedName>
        <fullName evidence="2">Uncharacterized protein</fullName>
    </submittedName>
</protein>
<feature type="transmembrane region" description="Helical" evidence="1">
    <location>
        <begin position="34"/>
        <end position="54"/>
    </location>
</feature>
<dbReference type="Proteomes" id="UP000320421">
    <property type="component" value="Chromosome"/>
</dbReference>
<evidence type="ECO:0000256" key="1">
    <source>
        <dbReference type="SAM" id="Phobius"/>
    </source>
</evidence>
<accession>A0A517PZ74</accession>
<evidence type="ECO:0000313" key="3">
    <source>
        <dbReference type="Proteomes" id="UP000320421"/>
    </source>
</evidence>
<dbReference type="AlphaFoldDB" id="A0A517PZ74"/>
<dbReference type="OrthoDB" id="207706at2"/>
<keyword evidence="1" id="KW-0812">Transmembrane</keyword>
<proteinExistence type="predicted"/>